<dbReference type="RefSeq" id="WP_027508015.1">
    <property type="nucleotide sequence ID" value="NZ_CP104143.1"/>
</dbReference>
<dbReference type="EMBL" id="SMBH01000006">
    <property type="protein sequence ID" value="TCU15790.1"/>
    <property type="molecule type" value="Genomic_DNA"/>
</dbReference>
<evidence type="ECO:0000313" key="2">
    <source>
        <dbReference type="EMBL" id="PKA41720.1"/>
    </source>
</evidence>
<accession>A0A2N0D6I8</accession>
<protein>
    <submittedName>
        <fullName evidence="2">Uncharacterized protein</fullName>
    </submittedName>
</protein>
<dbReference type="EMBL" id="CP104143">
    <property type="protein sequence ID" value="UWU13427.1"/>
    <property type="molecule type" value="Genomic_DNA"/>
</dbReference>
<evidence type="ECO:0000313" key="4">
    <source>
        <dbReference type="EMBL" id="UWU13427.1"/>
    </source>
</evidence>
<organism evidence="2 5">
    <name type="scientific">Rhizobium sullae</name>
    <name type="common">Rhizobium hedysari</name>
    <dbReference type="NCBI Taxonomy" id="50338"/>
    <lineage>
        <taxon>Bacteria</taxon>
        <taxon>Pseudomonadati</taxon>
        <taxon>Pseudomonadota</taxon>
        <taxon>Alphaproteobacteria</taxon>
        <taxon>Hyphomicrobiales</taxon>
        <taxon>Rhizobiaceae</taxon>
        <taxon>Rhizobium/Agrobacterium group</taxon>
        <taxon>Rhizobium</taxon>
    </lineage>
</organism>
<dbReference type="Proteomes" id="UP001060123">
    <property type="component" value="Chromosome"/>
</dbReference>
<reference evidence="2 5" key="2">
    <citation type="submission" date="2017-12" db="EMBL/GenBank/DDBJ databases">
        <title>Genome sequence of Rhizobium sullae HCNT1 isolated from Sulla coronaria nodules and featuring peculiar denitrification phenotypes.</title>
        <authorList>
            <person name="De Diego-Diaz B."/>
            <person name="Treu L."/>
            <person name="Campanaro S."/>
            <person name="Da Silva Duarte V."/>
            <person name="Basaglia M."/>
            <person name="Favaro L."/>
            <person name="Casella S."/>
            <person name="Squartini A."/>
        </authorList>
    </citation>
    <scope>NUCLEOTIDE SEQUENCE [LARGE SCALE GENOMIC DNA]</scope>
    <source>
        <strain evidence="2 5">HCNT1</strain>
    </source>
</reference>
<evidence type="ECO:0000313" key="5">
    <source>
        <dbReference type="Proteomes" id="UP000232164"/>
    </source>
</evidence>
<feature type="compositionally biased region" description="Polar residues" evidence="1">
    <location>
        <begin position="55"/>
        <end position="65"/>
    </location>
</feature>
<evidence type="ECO:0000313" key="6">
    <source>
        <dbReference type="Proteomes" id="UP000294576"/>
    </source>
</evidence>
<reference evidence="4" key="4">
    <citation type="submission" date="2022-09" db="EMBL/GenBank/DDBJ databases">
        <title>Australian commercial rhizobial inoculants.</title>
        <authorList>
            <person name="Kohlmeier M.G."/>
            <person name="O'Hara G.W."/>
            <person name="Colombi E."/>
            <person name="Ramsay J.P."/>
            <person name="Terpolilli J."/>
        </authorList>
    </citation>
    <scope>NUCLEOTIDE SEQUENCE</scope>
    <source>
        <strain evidence="4">WSM1592</strain>
    </source>
</reference>
<dbReference type="Proteomes" id="UP000294576">
    <property type="component" value="Unassembled WGS sequence"/>
</dbReference>
<gene>
    <name evidence="2" type="ORF">CWR43_20420</name>
    <name evidence="3" type="ORF">EV132_106132</name>
    <name evidence="4" type="ORF">N2599_14890</name>
</gene>
<sequence>MTTDLVPQDIYLKHESEWQALKEAFGNGIDIQKRKTALGNITGGGTNVPPENDRSTGQPANSDRN</sequence>
<dbReference type="AlphaFoldDB" id="A0A2N0D6I8"/>
<keyword evidence="7" id="KW-1185">Reference proteome</keyword>
<reference evidence="2 5" key="1">
    <citation type="submission" date="2017-11" db="EMBL/GenBank/DDBJ databases">
        <authorList>
            <person name="Han C.G."/>
        </authorList>
    </citation>
    <scope>NUCLEOTIDE SEQUENCE [LARGE SCALE GENOMIC DNA]</scope>
    <source>
        <strain evidence="2 5">HCNT1</strain>
    </source>
</reference>
<proteinExistence type="predicted"/>
<evidence type="ECO:0000313" key="3">
    <source>
        <dbReference type="EMBL" id="TCU15790.1"/>
    </source>
</evidence>
<feature type="region of interest" description="Disordered" evidence="1">
    <location>
        <begin position="38"/>
        <end position="65"/>
    </location>
</feature>
<reference evidence="3 6" key="3">
    <citation type="submission" date="2019-03" db="EMBL/GenBank/DDBJ databases">
        <title>Genomic Encyclopedia of Type Strains, Phase IV (KMG-V): Genome sequencing to study the core and pangenomes of soil and plant-associated prokaryotes.</title>
        <authorList>
            <person name="Whitman W."/>
        </authorList>
    </citation>
    <scope>NUCLEOTIDE SEQUENCE [LARGE SCALE GENOMIC DNA]</scope>
    <source>
        <strain evidence="3 6">Hc14</strain>
    </source>
</reference>
<evidence type="ECO:0000313" key="7">
    <source>
        <dbReference type="Proteomes" id="UP001060123"/>
    </source>
</evidence>
<dbReference type="EMBL" id="PIQN01000016">
    <property type="protein sequence ID" value="PKA41720.1"/>
    <property type="molecule type" value="Genomic_DNA"/>
</dbReference>
<evidence type="ECO:0000256" key="1">
    <source>
        <dbReference type="SAM" id="MobiDB-lite"/>
    </source>
</evidence>
<name>A0A2N0D6I8_RHISU</name>
<dbReference type="Proteomes" id="UP000232164">
    <property type="component" value="Unassembled WGS sequence"/>
</dbReference>